<evidence type="ECO:0008006" key="4">
    <source>
        <dbReference type="Google" id="ProtNLM"/>
    </source>
</evidence>
<sequence>MTMDTMDTMDVMGSDAAGAAGVATSTDGLYVSPTSFIQTAENRFGANVLDDLRAFVSGAPQDIDLAFEDEDSGVDDEDDEPIDEEVFLEANQWVTHLSPGLETDHAQHGFPRIATTRNNLTALSQRYNLYFAAYQDRIYVYRPRRAGPQILPPPALILYPQPSKWAERCHGVLDQRFPHQVNHLIVGNLGNFEILLLTYDDGDTIAYYTHQIVHYIKVNSGRTRSPGPSSTPHGAHPKPFFHENVGESAWGLAIHEQSRLIAVSSNLHEVTVFAFALKRPDSTSPRFSEQNMPPVHAVCGHSALALQRHFQARSRSWRIVLPLGNGGSNIPNVSFVDDEMGDAEKVAAIDITGAVVFLDIWRLGFPNARWPDAGYLREAHLAPTVRGWGVLVLPYSSFKPTKTIREALGAPGNEVIAVKKPEGGDRVWLDTTCSLYYINGFEPNPDTLFRQRNARHDYARMHASSQDYEEDELSDGWESESEADAEEGAQTTSLQPTGGHTAGIVAVSLARRTGKPWCDRSFYKGTQDFQLGQCIIPNLGEVLELDDSLDTRTQFSRLCIERKRKTKVVEFAPADSHLSKNYCLLRTSSTDVELQPLDPNTPCIECKWVLPHQHNTRTTTTTGAAPAPQPWDLHPIYSERISMLHHVPELGLVVAGSPTGRVALLVLTRAAPTRMLHMTRLRHGFRVACVLPRKGETRPDGTRVQPGCTLVGVAVSPAPRLPRLGLRLGAKGGVGGGGGGLGGGFGGGGGGKALPVTYRLILHYKDHTILAYDVRREGEEDLLVF</sequence>
<evidence type="ECO:0000256" key="1">
    <source>
        <dbReference type="SAM" id="MobiDB-lite"/>
    </source>
</evidence>
<dbReference type="Proteomes" id="UP001278766">
    <property type="component" value="Unassembled WGS sequence"/>
</dbReference>
<organism evidence="2 3">
    <name type="scientific">Chaetomium fimeti</name>
    <dbReference type="NCBI Taxonomy" id="1854472"/>
    <lineage>
        <taxon>Eukaryota</taxon>
        <taxon>Fungi</taxon>
        <taxon>Dikarya</taxon>
        <taxon>Ascomycota</taxon>
        <taxon>Pezizomycotina</taxon>
        <taxon>Sordariomycetes</taxon>
        <taxon>Sordariomycetidae</taxon>
        <taxon>Sordariales</taxon>
        <taxon>Chaetomiaceae</taxon>
        <taxon>Chaetomium</taxon>
    </lineage>
</organism>
<feature type="region of interest" description="Disordered" evidence="1">
    <location>
        <begin position="462"/>
        <end position="499"/>
    </location>
</feature>
<reference evidence="2" key="2">
    <citation type="submission" date="2023-06" db="EMBL/GenBank/DDBJ databases">
        <authorList>
            <consortium name="Lawrence Berkeley National Laboratory"/>
            <person name="Haridas S."/>
            <person name="Hensen N."/>
            <person name="Bonometti L."/>
            <person name="Westerberg I."/>
            <person name="Brannstrom I.O."/>
            <person name="Guillou S."/>
            <person name="Cros-Aarteil S."/>
            <person name="Calhoun S."/>
            <person name="Kuo A."/>
            <person name="Mondo S."/>
            <person name="Pangilinan J."/>
            <person name="Riley R."/>
            <person name="Labutti K."/>
            <person name="Andreopoulos B."/>
            <person name="Lipzen A."/>
            <person name="Chen C."/>
            <person name="Yanf M."/>
            <person name="Daum C."/>
            <person name="Ng V."/>
            <person name="Clum A."/>
            <person name="Steindorff A."/>
            <person name="Ohm R."/>
            <person name="Martin F."/>
            <person name="Silar P."/>
            <person name="Natvig D."/>
            <person name="Lalanne C."/>
            <person name="Gautier V."/>
            <person name="Ament-Velasquez S.L."/>
            <person name="Kruys A."/>
            <person name="Hutchinson M.I."/>
            <person name="Powell A.J."/>
            <person name="Barry K."/>
            <person name="Miller A.N."/>
            <person name="Grigoriev I.V."/>
            <person name="Debuchy R."/>
            <person name="Gladieux P."/>
            <person name="Thoren M.H."/>
            <person name="Johannesson H."/>
        </authorList>
    </citation>
    <scope>NUCLEOTIDE SEQUENCE</scope>
    <source>
        <strain evidence="2">CBS 168.71</strain>
    </source>
</reference>
<dbReference type="Pfam" id="PF08728">
    <property type="entry name" value="CRT10"/>
    <property type="match status" value="1"/>
</dbReference>
<feature type="compositionally biased region" description="Acidic residues" evidence="1">
    <location>
        <begin position="467"/>
        <end position="487"/>
    </location>
</feature>
<accession>A0AAE0HPM0</accession>
<keyword evidence="3" id="KW-1185">Reference proteome</keyword>
<dbReference type="RefSeq" id="XP_062663541.1">
    <property type="nucleotide sequence ID" value="XM_062807818.1"/>
</dbReference>
<name>A0AAE0HPM0_9PEZI</name>
<evidence type="ECO:0000313" key="3">
    <source>
        <dbReference type="Proteomes" id="UP001278766"/>
    </source>
</evidence>
<evidence type="ECO:0000313" key="2">
    <source>
        <dbReference type="EMBL" id="KAK3300027.1"/>
    </source>
</evidence>
<reference evidence="2" key="1">
    <citation type="journal article" date="2023" name="Mol. Phylogenet. Evol.">
        <title>Genome-scale phylogeny and comparative genomics of the fungal order Sordariales.</title>
        <authorList>
            <person name="Hensen N."/>
            <person name="Bonometti L."/>
            <person name="Westerberg I."/>
            <person name="Brannstrom I.O."/>
            <person name="Guillou S."/>
            <person name="Cros-Aarteil S."/>
            <person name="Calhoun S."/>
            <person name="Haridas S."/>
            <person name="Kuo A."/>
            <person name="Mondo S."/>
            <person name="Pangilinan J."/>
            <person name="Riley R."/>
            <person name="LaButti K."/>
            <person name="Andreopoulos B."/>
            <person name="Lipzen A."/>
            <person name="Chen C."/>
            <person name="Yan M."/>
            <person name="Daum C."/>
            <person name="Ng V."/>
            <person name="Clum A."/>
            <person name="Steindorff A."/>
            <person name="Ohm R.A."/>
            <person name="Martin F."/>
            <person name="Silar P."/>
            <person name="Natvig D.O."/>
            <person name="Lalanne C."/>
            <person name="Gautier V."/>
            <person name="Ament-Velasquez S.L."/>
            <person name="Kruys A."/>
            <person name="Hutchinson M.I."/>
            <person name="Powell A.J."/>
            <person name="Barry K."/>
            <person name="Miller A.N."/>
            <person name="Grigoriev I.V."/>
            <person name="Debuchy R."/>
            <person name="Gladieux P."/>
            <person name="Hiltunen Thoren M."/>
            <person name="Johannesson H."/>
        </authorList>
    </citation>
    <scope>NUCLEOTIDE SEQUENCE</scope>
    <source>
        <strain evidence="2">CBS 168.71</strain>
    </source>
</reference>
<gene>
    <name evidence="2" type="ORF">B0H64DRAFT_470159</name>
</gene>
<protein>
    <recommendedName>
        <fullName evidence="4">Pyridine nucleotide-disulfide oxidoreductase family protein</fullName>
    </recommendedName>
</protein>
<comment type="caution">
    <text evidence="2">The sequence shown here is derived from an EMBL/GenBank/DDBJ whole genome shotgun (WGS) entry which is preliminary data.</text>
</comment>
<dbReference type="InterPro" id="IPR014839">
    <property type="entry name" value="Crt10"/>
</dbReference>
<dbReference type="GeneID" id="87844766"/>
<proteinExistence type="predicted"/>
<dbReference type="EMBL" id="JAUEPN010000001">
    <property type="protein sequence ID" value="KAK3300027.1"/>
    <property type="molecule type" value="Genomic_DNA"/>
</dbReference>
<dbReference type="AlphaFoldDB" id="A0AAE0HPM0"/>